<dbReference type="GO" id="GO:0005829">
    <property type="term" value="C:cytosol"/>
    <property type="evidence" value="ECO:0007669"/>
    <property type="project" value="TreeGrafter"/>
</dbReference>
<dbReference type="OrthoDB" id="10074at2759"/>
<evidence type="ECO:0000313" key="2">
    <source>
        <dbReference type="Proteomes" id="UP000530660"/>
    </source>
</evidence>
<dbReference type="EMBL" id="VWRR01000012">
    <property type="protein sequence ID" value="KAF6001943.1"/>
    <property type="molecule type" value="Genomic_DNA"/>
</dbReference>
<dbReference type="InterPro" id="IPR019538">
    <property type="entry name" value="PSMD5"/>
</dbReference>
<keyword evidence="2" id="KW-1185">Reference proteome</keyword>
<name>A0A7J7IFT6_9RHOD</name>
<gene>
    <name evidence="1" type="ORF">F1559_001943</name>
</gene>
<comment type="caution">
    <text evidence="1">The sequence shown here is derived from an EMBL/GenBank/DDBJ whole genome shotgun (WGS) entry which is preliminary data.</text>
</comment>
<protein>
    <submittedName>
        <fullName evidence="1">Uncharacterized protein</fullName>
    </submittedName>
</protein>
<dbReference type="Proteomes" id="UP000530660">
    <property type="component" value="Unassembled WGS sequence"/>
</dbReference>
<evidence type="ECO:0000313" key="1">
    <source>
        <dbReference type="EMBL" id="KAF6001943.1"/>
    </source>
</evidence>
<dbReference type="PANTHER" id="PTHR13554:SF10">
    <property type="entry name" value="26S PROTEASOME NON-ATPASE REGULATORY SUBUNIT 5"/>
    <property type="match status" value="1"/>
</dbReference>
<reference evidence="1 2" key="1">
    <citation type="journal article" date="2020" name="J. Phycol.">
        <title>Comparative genome analysis reveals Cyanidiococcus gen. nov., a new extremophilic red algal genus sister to Cyanidioschyzon (Cyanidioschyzonaceae, Rhodophyta).</title>
        <authorList>
            <person name="Liu S.-L."/>
            <person name="Chiang Y.-R."/>
            <person name="Yoon H.S."/>
            <person name="Fu H.-Y."/>
        </authorList>
    </citation>
    <scope>NUCLEOTIDE SEQUENCE [LARGE SCALE GENOMIC DNA]</scope>
    <source>
        <strain evidence="1 2">THAL066</strain>
    </source>
</reference>
<dbReference type="GO" id="GO:0043248">
    <property type="term" value="P:proteasome assembly"/>
    <property type="evidence" value="ECO:0007669"/>
    <property type="project" value="InterPro"/>
</dbReference>
<sequence>MVILESMFIDRVTIQYPYEYTFSIQHLCLLIDRNPVSRARRVPPVFEIIRPSPPRWPWPASQPLGKPDAVFRWLTATRGNRICSMNSKQVDWTPDKVLETVQGYVDAGTLTETAALRLLERLPFRALSATLEELAARDSLESSVDEVLGSGRASDSTQMLTKLIEKLVKLSANSAGVRRHVPLEQQLDLIRLGLCSQHVLVRAVTLRLLCVILDRKEMPEEFCQLAADTILERFGPVQENGDQPIQVAGEEGAAGSRSPSSADFDLLLRLLEVFRDETSTETAALCEKALKHLVELRPLRGAVALLHDGRGAHILVAEMLTGEAGSVALIRALNLLLELCDRSSVVENAARRLLPSTLVGRVAERIRVDEDMLLRLNLLDILGGFMQRSAVAAELLDQVAVFDVLLRQHLLFLLAPTETPSVELIQRWFLWLCTILRFMRTSAGANRCAFYGWIDASLVELLGRFLLRYTTDEESSEPHWILSLDTVRRMTLLGHLIAAVGSLGLCERGMDVLLADVDTLKLTLRFVRHTSVSEVRAASLQALCVFLCGSEAPLWHQGSLAHCTAGTDLEVRQHRIWYLFADALREVDPSGAPVDTLSVVLECCRHPSEEERLAALHVLSALTLSRFGLETLSSPTGFVEMLSDTSDSSLAVLEGKANIARCLVEQHSEDGELVFGSVRWRQVVGVASSMLRETVNRQQTTPSVNIATLNQ</sequence>
<accession>A0A7J7IFT6</accession>
<dbReference type="AlphaFoldDB" id="A0A7J7IFT6"/>
<dbReference type="InterPro" id="IPR016024">
    <property type="entry name" value="ARM-type_fold"/>
</dbReference>
<dbReference type="SUPFAM" id="SSF48371">
    <property type="entry name" value="ARM repeat"/>
    <property type="match status" value="1"/>
</dbReference>
<dbReference type="PANTHER" id="PTHR13554">
    <property type="entry name" value="26S PROTEASOME NON-ATPASE REGULATORY SUBUNIT 5-RELATED"/>
    <property type="match status" value="1"/>
</dbReference>
<proteinExistence type="predicted"/>
<organism evidence="1 2">
    <name type="scientific">Cyanidiococcus yangmingshanensis</name>
    <dbReference type="NCBI Taxonomy" id="2690220"/>
    <lineage>
        <taxon>Eukaryota</taxon>
        <taxon>Rhodophyta</taxon>
        <taxon>Bangiophyceae</taxon>
        <taxon>Cyanidiales</taxon>
        <taxon>Cyanidiaceae</taxon>
        <taxon>Cyanidiococcus</taxon>
    </lineage>
</organism>